<evidence type="ECO:0000313" key="1">
    <source>
        <dbReference type="EMBL" id="KZS07773.1"/>
    </source>
</evidence>
<dbReference type="CDD" id="cd18809">
    <property type="entry name" value="SF1_C_RecD"/>
    <property type="match status" value="1"/>
</dbReference>
<keyword evidence="2" id="KW-1185">Reference proteome</keyword>
<dbReference type="AlphaFoldDB" id="A0A164QI42"/>
<evidence type="ECO:0000313" key="2">
    <source>
        <dbReference type="Proteomes" id="UP000076858"/>
    </source>
</evidence>
<gene>
    <name evidence="1" type="ORF">APZ42_028439</name>
</gene>
<dbReference type="Proteomes" id="UP000076858">
    <property type="component" value="Unassembled WGS sequence"/>
</dbReference>
<name>A0A164QI42_9CRUS</name>
<reference evidence="1 2" key="1">
    <citation type="submission" date="2016-03" db="EMBL/GenBank/DDBJ databases">
        <title>EvidentialGene: Evidence-directed Construction of Genes on Genomes.</title>
        <authorList>
            <person name="Gilbert D.G."/>
            <person name="Choi J.-H."/>
            <person name="Mockaitis K."/>
            <person name="Colbourne J."/>
            <person name="Pfrender M."/>
        </authorList>
    </citation>
    <scope>NUCLEOTIDE SEQUENCE [LARGE SCALE GENOMIC DNA]</scope>
    <source>
        <strain evidence="1 2">Xinb3</strain>
        <tissue evidence="1">Complete organism</tissue>
    </source>
</reference>
<accession>A0A164QI42</accession>
<comment type="caution">
    <text evidence="1">The sequence shown here is derived from an EMBL/GenBank/DDBJ whole genome shotgun (WGS) entry which is preliminary data.</text>
</comment>
<dbReference type="EMBL" id="LRGB01002396">
    <property type="protein sequence ID" value="KZS07773.1"/>
    <property type="molecule type" value="Genomic_DNA"/>
</dbReference>
<evidence type="ECO:0008006" key="3">
    <source>
        <dbReference type="Google" id="ProtNLM"/>
    </source>
</evidence>
<organism evidence="1 2">
    <name type="scientific">Daphnia magna</name>
    <dbReference type="NCBI Taxonomy" id="35525"/>
    <lineage>
        <taxon>Eukaryota</taxon>
        <taxon>Metazoa</taxon>
        <taxon>Ecdysozoa</taxon>
        <taxon>Arthropoda</taxon>
        <taxon>Crustacea</taxon>
        <taxon>Branchiopoda</taxon>
        <taxon>Diplostraca</taxon>
        <taxon>Cladocera</taxon>
        <taxon>Anomopoda</taxon>
        <taxon>Daphniidae</taxon>
        <taxon>Daphnia</taxon>
    </lineage>
</organism>
<proteinExistence type="predicted"/>
<protein>
    <recommendedName>
        <fullName evidence="3">ATP-dependent DNA helicase PIF1</fullName>
    </recommendedName>
</protein>
<sequence>MGKPESPFGGFVFLLMDKVVIPVKLKSQAEEHKIHFPLKNNHLTVKGKAHAVVLAFAITVHKMQGQTRLILDINQRPFKPSLTYHGIYVALSRVRTSRHLRPLPLQPFSTNINYLSELHPPKTLTQWLGRFNTEGVWYFFPE</sequence>